<proteinExistence type="predicted"/>
<evidence type="ECO:0000313" key="3">
    <source>
        <dbReference type="Proteomes" id="UP000500953"/>
    </source>
</evidence>
<name>A0A6G9Z796_9NOCA</name>
<keyword evidence="1" id="KW-0472">Membrane</keyword>
<organism evidence="2 3">
    <name type="scientific">Nocardia terpenica</name>
    <dbReference type="NCBI Taxonomy" id="455432"/>
    <lineage>
        <taxon>Bacteria</taxon>
        <taxon>Bacillati</taxon>
        <taxon>Actinomycetota</taxon>
        <taxon>Actinomycetes</taxon>
        <taxon>Mycobacteriales</taxon>
        <taxon>Nocardiaceae</taxon>
        <taxon>Nocardia</taxon>
    </lineage>
</organism>
<dbReference type="RefSeq" id="WP_167488683.1">
    <property type="nucleotide sequence ID" value="NZ_CP046173.1"/>
</dbReference>
<dbReference type="Proteomes" id="UP000500953">
    <property type="component" value="Chromosome"/>
</dbReference>
<keyword evidence="1" id="KW-0812">Transmembrane</keyword>
<evidence type="ECO:0000256" key="1">
    <source>
        <dbReference type="SAM" id="Phobius"/>
    </source>
</evidence>
<sequence>MTAILRLTILPFHTLVGAMVCGLITATARHLYRTHIHTLDCSFGQDRHTDPSHYQR</sequence>
<gene>
    <name evidence="2" type="ORF">F6W96_26675</name>
</gene>
<accession>A0A6G9Z796</accession>
<reference evidence="2 3" key="1">
    <citation type="journal article" date="2019" name="ACS Chem. Biol.">
        <title>Identification and Mobilization of a Cryptic Antibiotic Biosynthesis Gene Locus from a Human-Pathogenic Nocardia Isolate.</title>
        <authorList>
            <person name="Herisse M."/>
            <person name="Ishida K."/>
            <person name="Porter J.L."/>
            <person name="Howden B."/>
            <person name="Hertweck C."/>
            <person name="Stinear T.P."/>
            <person name="Pidot S.J."/>
        </authorList>
    </citation>
    <scope>NUCLEOTIDE SEQUENCE [LARGE SCALE GENOMIC DNA]</scope>
    <source>
        <strain evidence="2 3">AUSMDU00012715</strain>
    </source>
</reference>
<feature type="transmembrane region" description="Helical" evidence="1">
    <location>
        <begin position="12"/>
        <end position="32"/>
    </location>
</feature>
<dbReference type="AlphaFoldDB" id="A0A6G9Z796"/>
<keyword evidence="1" id="KW-1133">Transmembrane helix</keyword>
<protein>
    <submittedName>
        <fullName evidence="2">Uncharacterized protein</fullName>
    </submittedName>
</protein>
<evidence type="ECO:0000313" key="2">
    <source>
        <dbReference type="EMBL" id="QIS21388.1"/>
    </source>
</evidence>
<dbReference type="EMBL" id="CP046173">
    <property type="protein sequence ID" value="QIS21388.1"/>
    <property type="molecule type" value="Genomic_DNA"/>
</dbReference>